<dbReference type="InterPro" id="IPR010432">
    <property type="entry name" value="RDD"/>
</dbReference>
<evidence type="ECO:0000313" key="9">
    <source>
        <dbReference type="Proteomes" id="UP000236000"/>
    </source>
</evidence>
<evidence type="ECO:0000259" key="7">
    <source>
        <dbReference type="Pfam" id="PF14237"/>
    </source>
</evidence>
<dbReference type="RefSeq" id="WP_102713891.1">
    <property type="nucleotide sequence ID" value="NZ_PJKA01000010.1"/>
</dbReference>
<feature type="transmembrane region" description="Helical" evidence="5">
    <location>
        <begin position="200"/>
        <end position="227"/>
    </location>
</feature>
<evidence type="ECO:0008006" key="10">
    <source>
        <dbReference type="Google" id="ProtNLM"/>
    </source>
</evidence>
<keyword evidence="2 5" id="KW-0812">Transmembrane</keyword>
<keyword evidence="4 5" id="KW-0472">Membrane</keyword>
<evidence type="ECO:0000256" key="5">
    <source>
        <dbReference type="SAM" id="Phobius"/>
    </source>
</evidence>
<dbReference type="Proteomes" id="UP000236000">
    <property type="component" value="Unassembled WGS sequence"/>
</dbReference>
<evidence type="ECO:0000313" key="8">
    <source>
        <dbReference type="EMBL" id="PNC18350.1"/>
    </source>
</evidence>
<dbReference type="AlphaFoldDB" id="A0A2N8HEH3"/>
<evidence type="ECO:0000256" key="3">
    <source>
        <dbReference type="ARBA" id="ARBA00022989"/>
    </source>
</evidence>
<feature type="transmembrane region" description="Helical" evidence="5">
    <location>
        <begin position="152"/>
        <end position="179"/>
    </location>
</feature>
<dbReference type="EMBL" id="PJKA01000010">
    <property type="protein sequence ID" value="PNC18350.1"/>
    <property type="molecule type" value="Genomic_DNA"/>
</dbReference>
<name>A0A2N8HEH3_9BACT</name>
<dbReference type="OrthoDB" id="198456at2"/>
<evidence type="ECO:0000259" key="6">
    <source>
        <dbReference type="Pfam" id="PF06271"/>
    </source>
</evidence>
<reference evidence="8 9" key="1">
    <citation type="journal article" date="2017" name="BMC Genomics">
        <title>Genome sequencing of 39 Akkermansia muciniphila isolates reveals its population structure, genomic and functional diverisity, and global distribution in mammalian gut microbiotas.</title>
        <authorList>
            <person name="Guo X."/>
            <person name="Li S."/>
            <person name="Zhang J."/>
            <person name="Wu F."/>
            <person name="Li X."/>
            <person name="Wu D."/>
            <person name="Zhang M."/>
            <person name="Ou Z."/>
            <person name="Jie Z."/>
            <person name="Yan Q."/>
            <person name="Li P."/>
            <person name="Yi J."/>
            <person name="Peng Y."/>
        </authorList>
    </citation>
    <scope>NUCLEOTIDE SEQUENCE [LARGE SCALE GENOMIC DNA]</scope>
    <source>
        <strain evidence="8 9">GP24</strain>
    </source>
</reference>
<sequence length="289" mass="32812">MDIYWIQDHEKKGPLPEVEVISMLEAGLIPENARAWHAGCAEWVRIHDLPVLKEMFTIRAEEEERRKAGEDALEDEAAEISVAEPVDGESVTEEEAEKDQEEDVVMVVPYPYVRFLGRMADVMMHMTLYLAVLRIFGLAFSPDFLPGSYEALLYLCLPMVLIETAFLGTLGTTPGKAMLGVSVRDYRGSRLPFSTAFRRSLFVMVLGLGCFAPSLMVLALFFSWWWVRRFGFTPWDRKLGTTDVLNDSLTLRKVVMTLVLIILCLQIMYVLLIPWLPEMEAYVSASGQM</sequence>
<feature type="domain" description="RDD" evidence="6">
    <location>
        <begin position="113"/>
        <end position="228"/>
    </location>
</feature>
<dbReference type="InterPro" id="IPR025640">
    <property type="entry name" value="GYF_2"/>
</dbReference>
<evidence type="ECO:0000256" key="1">
    <source>
        <dbReference type="ARBA" id="ARBA00004141"/>
    </source>
</evidence>
<comment type="subcellular location">
    <subcellularLocation>
        <location evidence="1">Membrane</location>
        <topology evidence="1">Multi-pass membrane protein</topology>
    </subcellularLocation>
</comment>
<feature type="transmembrane region" description="Helical" evidence="5">
    <location>
        <begin position="254"/>
        <end position="276"/>
    </location>
</feature>
<comment type="caution">
    <text evidence="8">The sequence shown here is derived from an EMBL/GenBank/DDBJ whole genome shotgun (WGS) entry which is preliminary data.</text>
</comment>
<organism evidence="8 9">
    <name type="scientific">Akkermansia muciniphila</name>
    <dbReference type="NCBI Taxonomy" id="239935"/>
    <lineage>
        <taxon>Bacteria</taxon>
        <taxon>Pseudomonadati</taxon>
        <taxon>Verrucomicrobiota</taxon>
        <taxon>Verrucomicrobiia</taxon>
        <taxon>Verrucomicrobiales</taxon>
        <taxon>Akkermansiaceae</taxon>
        <taxon>Akkermansia</taxon>
    </lineage>
</organism>
<feature type="domain" description="GYF" evidence="7">
    <location>
        <begin position="4"/>
        <end position="51"/>
    </location>
</feature>
<dbReference type="Pfam" id="PF06271">
    <property type="entry name" value="RDD"/>
    <property type="match status" value="1"/>
</dbReference>
<feature type="transmembrane region" description="Helical" evidence="5">
    <location>
        <begin position="122"/>
        <end position="140"/>
    </location>
</feature>
<evidence type="ECO:0000256" key="4">
    <source>
        <dbReference type="ARBA" id="ARBA00023136"/>
    </source>
</evidence>
<dbReference type="Pfam" id="PF14237">
    <property type="entry name" value="GYF_2"/>
    <property type="match status" value="1"/>
</dbReference>
<keyword evidence="3 5" id="KW-1133">Transmembrane helix</keyword>
<protein>
    <recommendedName>
        <fullName evidence="10">RDD family protein</fullName>
    </recommendedName>
</protein>
<dbReference type="GO" id="GO:0016020">
    <property type="term" value="C:membrane"/>
    <property type="evidence" value="ECO:0007669"/>
    <property type="project" value="UniProtKB-SubCell"/>
</dbReference>
<accession>A0A2N8HEH3</accession>
<gene>
    <name evidence="8" type="ORF">CXU22_06920</name>
</gene>
<proteinExistence type="predicted"/>
<evidence type="ECO:0000256" key="2">
    <source>
        <dbReference type="ARBA" id="ARBA00022692"/>
    </source>
</evidence>